<keyword evidence="2" id="KW-0328">Glycosyltransferase</keyword>
<dbReference type="PANTHER" id="PTHR12526">
    <property type="entry name" value="GLYCOSYLTRANSFERASE"/>
    <property type="match status" value="1"/>
</dbReference>
<evidence type="ECO:0000313" key="2">
    <source>
        <dbReference type="EMBL" id="WWO37631.1"/>
    </source>
</evidence>
<accession>A0ABZ2G7Z4</accession>
<keyword evidence="3" id="KW-1185">Reference proteome</keyword>
<dbReference type="InterPro" id="IPR001296">
    <property type="entry name" value="Glyco_trans_1"/>
</dbReference>
<sequence length="346" mass="39599">MKKDFKMAILIPSLIKTAPNMIALTLYRYAKARYGDVSLYYLDPVVNSGKEFIDATDAIHLTDKNILKEFDIVHSHGLRPDIVNFFYTKKIKLSTIHSFITKDLTEKYGIKGFVFSKIWLFFLAKFNSCAVMSNYASNYYSKISCCVIPNGIDKSSFCKSDEYFSLQQIIHEKKQQNKIVVGTVAALEKIKGISQLIDLAANNPDINIVIIGDGSQREFFKNYIKRLDLEKQVILYGKVKNGAIYSSLFDVYVQPSLSEGFGLAVIEAILNKTPVVCSDIPVFKEMFNSNEVEFFSINDISSLYYAIVKAYKYSDNRIDMAYKKVADEYSESGMVKKYMEWYEKFI</sequence>
<proteinExistence type="predicted"/>
<organism evidence="2 3">
    <name type="scientific">Pectobacterium cacticida</name>
    <dbReference type="NCBI Taxonomy" id="69221"/>
    <lineage>
        <taxon>Bacteria</taxon>
        <taxon>Pseudomonadati</taxon>
        <taxon>Pseudomonadota</taxon>
        <taxon>Gammaproteobacteria</taxon>
        <taxon>Enterobacterales</taxon>
        <taxon>Pectobacteriaceae</taxon>
        <taxon>Pectobacterium</taxon>
    </lineage>
</organism>
<dbReference type="Proteomes" id="UP001379444">
    <property type="component" value="Chromosome"/>
</dbReference>
<reference evidence="2 3" key="1">
    <citation type="journal article" date="2024" name="Front. Plant Sci.">
        <title>Comprehensive phenomic and genomic studies of the species, Pectobacterium cacticida and proposal for reclassification as Alcorniella cacticida comb. nov.</title>
        <authorList>
            <person name="Jonca J."/>
            <person name="Pirhonen M."/>
            <person name="Waleron M.M."/>
            <person name="Gawor J."/>
            <person name="Mrozik A."/>
            <person name="Smoktunowicz M."/>
            <person name="Waleron K."/>
            <person name="Waleron M."/>
        </authorList>
    </citation>
    <scope>NUCLEOTIDE SEQUENCE [LARGE SCALE GENOMIC DNA]</scope>
    <source>
        <strain evidence="2 3">DPMP6</strain>
    </source>
</reference>
<dbReference type="SUPFAM" id="SSF53756">
    <property type="entry name" value="UDP-Glycosyltransferase/glycogen phosphorylase"/>
    <property type="match status" value="1"/>
</dbReference>
<keyword evidence="2" id="KW-0808">Transferase</keyword>
<name>A0ABZ2G7Z4_9GAMM</name>
<dbReference type="RefSeq" id="WP_264498305.1">
    <property type="nucleotide sequence ID" value="NZ_CP109947.1"/>
</dbReference>
<feature type="domain" description="Glycosyl transferase family 1" evidence="1">
    <location>
        <begin position="172"/>
        <end position="310"/>
    </location>
</feature>
<evidence type="ECO:0000313" key="3">
    <source>
        <dbReference type="Proteomes" id="UP001379444"/>
    </source>
</evidence>
<dbReference type="EC" id="2.4.-.-" evidence="2"/>
<gene>
    <name evidence="2" type="ORF">QNA12_13870</name>
</gene>
<protein>
    <submittedName>
        <fullName evidence="2">Glycosyltransferase family 4 protein</fullName>
        <ecNumber evidence="2">2.4.-.-</ecNumber>
    </submittedName>
</protein>
<dbReference type="Pfam" id="PF00534">
    <property type="entry name" value="Glycos_transf_1"/>
    <property type="match status" value="1"/>
</dbReference>
<evidence type="ECO:0000259" key="1">
    <source>
        <dbReference type="Pfam" id="PF00534"/>
    </source>
</evidence>
<dbReference type="EMBL" id="CP125967">
    <property type="protein sequence ID" value="WWO37631.1"/>
    <property type="molecule type" value="Genomic_DNA"/>
</dbReference>
<dbReference type="CDD" id="cd03801">
    <property type="entry name" value="GT4_PimA-like"/>
    <property type="match status" value="1"/>
</dbReference>
<dbReference type="GO" id="GO:0016757">
    <property type="term" value="F:glycosyltransferase activity"/>
    <property type="evidence" value="ECO:0007669"/>
    <property type="project" value="UniProtKB-KW"/>
</dbReference>
<dbReference type="Gene3D" id="3.40.50.2000">
    <property type="entry name" value="Glycogen Phosphorylase B"/>
    <property type="match status" value="2"/>
</dbReference>